<proteinExistence type="predicted"/>
<feature type="non-terminal residue" evidence="1">
    <location>
        <position position="1"/>
    </location>
</feature>
<gene>
    <name evidence="1" type="ORF">SPELUC_LOCUS8409</name>
</gene>
<name>A0ACA9NBL4_9GLOM</name>
<evidence type="ECO:0000313" key="2">
    <source>
        <dbReference type="Proteomes" id="UP000789366"/>
    </source>
</evidence>
<evidence type="ECO:0000313" key="1">
    <source>
        <dbReference type="EMBL" id="CAG8636616.1"/>
    </source>
</evidence>
<protein>
    <submittedName>
        <fullName evidence="1">1059_t:CDS:1</fullName>
    </submittedName>
</protein>
<dbReference type="EMBL" id="CAJVPW010012547">
    <property type="protein sequence ID" value="CAG8636616.1"/>
    <property type="molecule type" value="Genomic_DNA"/>
</dbReference>
<comment type="caution">
    <text evidence="1">The sequence shown here is derived from an EMBL/GenBank/DDBJ whole genome shotgun (WGS) entry which is preliminary data.</text>
</comment>
<keyword evidence="2" id="KW-1185">Reference proteome</keyword>
<dbReference type="Proteomes" id="UP000789366">
    <property type="component" value="Unassembled WGS sequence"/>
</dbReference>
<sequence length="51" mass="6027">AIEDMLVVFYVLEMLIELKRPSNGARLKYSELEAELLEWFRDARAQQKIIS</sequence>
<reference evidence="1" key="1">
    <citation type="submission" date="2021-06" db="EMBL/GenBank/DDBJ databases">
        <authorList>
            <person name="Kallberg Y."/>
            <person name="Tangrot J."/>
            <person name="Rosling A."/>
        </authorList>
    </citation>
    <scope>NUCLEOTIDE SEQUENCE</scope>
    <source>
        <strain evidence="1">28 12/20/2015</strain>
    </source>
</reference>
<accession>A0ACA9NBL4</accession>
<organism evidence="1 2">
    <name type="scientific">Cetraspora pellucida</name>
    <dbReference type="NCBI Taxonomy" id="1433469"/>
    <lineage>
        <taxon>Eukaryota</taxon>
        <taxon>Fungi</taxon>
        <taxon>Fungi incertae sedis</taxon>
        <taxon>Mucoromycota</taxon>
        <taxon>Glomeromycotina</taxon>
        <taxon>Glomeromycetes</taxon>
        <taxon>Diversisporales</taxon>
        <taxon>Gigasporaceae</taxon>
        <taxon>Cetraspora</taxon>
    </lineage>
</organism>